<dbReference type="OrthoDB" id="9010966at2"/>
<proteinExistence type="predicted"/>
<organism evidence="1 2">
    <name type="scientific">Burkholderia pyrrocinia</name>
    <name type="common">Pseudomonas pyrrocinia</name>
    <dbReference type="NCBI Taxonomy" id="60550"/>
    <lineage>
        <taxon>Bacteria</taxon>
        <taxon>Pseudomonadati</taxon>
        <taxon>Pseudomonadota</taxon>
        <taxon>Betaproteobacteria</taxon>
        <taxon>Burkholderiales</taxon>
        <taxon>Burkholderiaceae</taxon>
        <taxon>Burkholderia</taxon>
        <taxon>Burkholderia cepacia complex</taxon>
    </lineage>
</organism>
<name>A0A2Z5MVI2_BURPY</name>
<evidence type="ECO:0000313" key="1">
    <source>
        <dbReference type="EMBL" id="AXF21330.1"/>
    </source>
</evidence>
<reference evidence="1 2" key="1">
    <citation type="journal article" date="2018" name="ISME J.">
        <title>Involvement of Burkholderiaceae and sulfurous volatiles in disease-suppressive soils.</title>
        <authorList>
            <person name="Carrion V.J."/>
            <person name="Cordovez V."/>
            <person name="Tyc O."/>
            <person name="Etalo D.W."/>
            <person name="de Bruijn I."/>
            <person name="de Jager V.C."/>
            <person name="Medema M.H."/>
            <person name="Eberl L."/>
            <person name="Raaijmakers J.M."/>
        </authorList>
    </citation>
    <scope>NUCLEOTIDE SEQUENCE [LARGE SCALE GENOMIC DNA]</scope>
    <source>
        <strain evidence="2">mHSR5</strain>
    </source>
</reference>
<dbReference type="AlphaFoldDB" id="A0A2Z5MVI2"/>
<dbReference type="EMBL" id="CP024902">
    <property type="protein sequence ID" value="AXF21330.1"/>
    <property type="molecule type" value="Genomic_DNA"/>
</dbReference>
<sequence length="125" mass="13864">MTVVQQAFVDWCIAYSKFRIVDLMSISVVSSDASSYNALADDIILDKYGFCDSDMIETGLSLFPDAPNQPEGSEFDDAYDVVCTALDEWLSGLVMPIEQVSWPPDPADQAEPAVLMEWISLSREL</sequence>
<accession>A0A2Z5MVI2</accession>
<protein>
    <submittedName>
        <fullName evidence="1">Uncharacterized protein</fullName>
    </submittedName>
</protein>
<evidence type="ECO:0000313" key="2">
    <source>
        <dbReference type="Proteomes" id="UP000253104"/>
    </source>
</evidence>
<dbReference type="Proteomes" id="UP000253104">
    <property type="component" value="Chromosome mHSR5_A"/>
</dbReference>
<gene>
    <name evidence="1" type="ORF">CUJ89_13125</name>
</gene>